<dbReference type="RefSeq" id="WP_150022483.1">
    <property type="nucleotide sequence ID" value="NZ_VWOJ01000001.1"/>
</dbReference>
<keyword evidence="5" id="KW-0448">Lipopolysaccharide biosynthesis</keyword>
<dbReference type="InterPro" id="IPR001173">
    <property type="entry name" value="Glyco_trans_2-like"/>
</dbReference>
<dbReference type="Proteomes" id="UP000325122">
    <property type="component" value="Unassembled WGS sequence"/>
</dbReference>
<dbReference type="GO" id="GO:0099621">
    <property type="term" value="F:undecaprenyl-phosphate 4-deoxy-4-formamido-L-arabinose transferase activity"/>
    <property type="evidence" value="ECO:0007669"/>
    <property type="project" value="TreeGrafter"/>
</dbReference>
<gene>
    <name evidence="9" type="ORF">F1654_05595</name>
</gene>
<dbReference type="PANTHER" id="PTHR48090:SF3">
    <property type="entry name" value="UNDECAPRENYL-PHOSPHATE 4-DEOXY-4-FORMAMIDO-L-ARABINOSE TRANSFERASE"/>
    <property type="match status" value="1"/>
</dbReference>
<evidence type="ECO:0000259" key="8">
    <source>
        <dbReference type="Pfam" id="PF00535"/>
    </source>
</evidence>
<sequence length="248" mass="26994">MTANSADLTPDLSVIAPMHNEAGNAGALVREIHDALNGRRFEIICVNDASTDATLEELTALKAEIPELRILTHRRNAGQSRAVRTGVLAARAPVVCTLDGDGQNPPADIPTLVDALTRADAPAALALVGGRRAKRQDSGWKKLASRIGNGVRKRLLNDEADDTGCGLKAFRRDAYLLLPFFDHQHRFLPALMKREGFAMEFLDVGHRPRAAGKSKYTNLGRLFASLSDMVGMMWLNSRARQSGGWDEA</sequence>
<evidence type="ECO:0000256" key="2">
    <source>
        <dbReference type="ARBA" id="ARBA00022676"/>
    </source>
</evidence>
<comment type="caution">
    <text evidence="9">The sequence shown here is derived from an EMBL/GenBank/DDBJ whole genome shotgun (WGS) entry which is preliminary data.</text>
</comment>
<keyword evidence="1" id="KW-1003">Cell membrane</keyword>
<keyword evidence="7" id="KW-0472">Membrane</keyword>
<reference evidence="9 10" key="1">
    <citation type="submission" date="2019-09" db="EMBL/GenBank/DDBJ databases">
        <authorList>
            <person name="Kevbrin V."/>
            <person name="Grouzdev D.S."/>
        </authorList>
    </citation>
    <scope>NUCLEOTIDE SEQUENCE [LARGE SCALE GENOMIC DNA]</scope>
    <source>
        <strain evidence="9 10">G-192</strain>
    </source>
</reference>
<protein>
    <submittedName>
        <fullName evidence="9">Glycosyltransferase family 2 protein</fullName>
    </submittedName>
</protein>
<dbReference type="Pfam" id="PF00535">
    <property type="entry name" value="Glycos_transf_2"/>
    <property type="match status" value="1"/>
</dbReference>
<proteinExistence type="predicted"/>
<dbReference type="InterPro" id="IPR050256">
    <property type="entry name" value="Glycosyltransferase_2"/>
</dbReference>
<keyword evidence="3 9" id="KW-0808">Transferase</keyword>
<dbReference type="CDD" id="cd04179">
    <property type="entry name" value="DPM_DPG-synthase_like"/>
    <property type="match status" value="1"/>
</dbReference>
<keyword evidence="6" id="KW-1133">Transmembrane helix</keyword>
<dbReference type="FunFam" id="3.90.550.10:FF:000170">
    <property type="entry name" value="Dolichol-phosphate mannosyltransferase"/>
    <property type="match status" value="1"/>
</dbReference>
<dbReference type="Gene3D" id="3.90.550.10">
    <property type="entry name" value="Spore Coat Polysaccharide Biosynthesis Protein SpsA, Chain A"/>
    <property type="match status" value="1"/>
</dbReference>
<dbReference type="GO" id="GO:0005886">
    <property type="term" value="C:plasma membrane"/>
    <property type="evidence" value="ECO:0007669"/>
    <property type="project" value="TreeGrafter"/>
</dbReference>
<dbReference type="GO" id="GO:0009103">
    <property type="term" value="P:lipopolysaccharide biosynthetic process"/>
    <property type="evidence" value="ECO:0007669"/>
    <property type="project" value="UniProtKB-KW"/>
</dbReference>
<accession>A0A5M6ZSZ9</accession>
<keyword evidence="2" id="KW-0328">Glycosyltransferase</keyword>
<evidence type="ECO:0000256" key="6">
    <source>
        <dbReference type="ARBA" id="ARBA00022989"/>
    </source>
</evidence>
<evidence type="ECO:0000256" key="4">
    <source>
        <dbReference type="ARBA" id="ARBA00022692"/>
    </source>
</evidence>
<evidence type="ECO:0000313" key="10">
    <source>
        <dbReference type="Proteomes" id="UP000325122"/>
    </source>
</evidence>
<evidence type="ECO:0000313" key="9">
    <source>
        <dbReference type="EMBL" id="KAA5805451.1"/>
    </source>
</evidence>
<dbReference type="EMBL" id="VWOJ01000001">
    <property type="protein sequence ID" value="KAA5805451.1"/>
    <property type="molecule type" value="Genomic_DNA"/>
</dbReference>
<name>A0A5M6ZSZ9_9PROT</name>
<keyword evidence="10" id="KW-1185">Reference proteome</keyword>
<dbReference type="AlphaFoldDB" id="A0A5M6ZSZ9"/>
<organism evidence="9 10">
    <name type="scientific">Alkalicaulis satelles</name>
    <dbReference type="NCBI Taxonomy" id="2609175"/>
    <lineage>
        <taxon>Bacteria</taxon>
        <taxon>Pseudomonadati</taxon>
        <taxon>Pseudomonadota</taxon>
        <taxon>Alphaproteobacteria</taxon>
        <taxon>Maricaulales</taxon>
        <taxon>Maricaulaceae</taxon>
        <taxon>Alkalicaulis</taxon>
    </lineage>
</organism>
<dbReference type="InterPro" id="IPR029044">
    <property type="entry name" value="Nucleotide-diphossugar_trans"/>
</dbReference>
<dbReference type="SUPFAM" id="SSF53448">
    <property type="entry name" value="Nucleotide-diphospho-sugar transferases"/>
    <property type="match status" value="1"/>
</dbReference>
<evidence type="ECO:0000256" key="7">
    <source>
        <dbReference type="ARBA" id="ARBA00023136"/>
    </source>
</evidence>
<feature type="domain" description="Glycosyltransferase 2-like" evidence="8">
    <location>
        <begin position="13"/>
        <end position="175"/>
    </location>
</feature>
<keyword evidence="4" id="KW-0812">Transmembrane</keyword>
<dbReference type="PANTHER" id="PTHR48090">
    <property type="entry name" value="UNDECAPRENYL-PHOSPHATE 4-DEOXY-4-FORMAMIDO-L-ARABINOSE TRANSFERASE-RELATED"/>
    <property type="match status" value="1"/>
</dbReference>
<evidence type="ECO:0000256" key="3">
    <source>
        <dbReference type="ARBA" id="ARBA00022679"/>
    </source>
</evidence>
<evidence type="ECO:0000256" key="1">
    <source>
        <dbReference type="ARBA" id="ARBA00022475"/>
    </source>
</evidence>
<evidence type="ECO:0000256" key="5">
    <source>
        <dbReference type="ARBA" id="ARBA00022985"/>
    </source>
</evidence>